<dbReference type="RefSeq" id="WP_054791043.1">
    <property type="nucleotide sequence ID" value="NZ_LT630003.1"/>
</dbReference>
<dbReference type="SUPFAM" id="SSF69360">
    <property type="entry name" value="Cell wall binding repeat"/>
    <property type="match status" value="1"/>
</dbReference>
<accession>A0ABY1CHT5</accession>
<evidence type="ECO:0000313" key="5">
    <source>
        <dbReference type="Proteomes" id="UP000198970"/>
    </source>
</evidence>
<sequence length="394" mass="44257">MKLARKIMILGLTGGLIVGNCMSAFASESGAYLYGQELTKINNKDQKYFAIVVGDVDGVIDRNELTFDKGNYSYQLWGLSIGIDGYQNESSDSPEHYGKPIPELRKTNGVWDKPEDLLNEGNGFNKEDALEFLIAKSSGMNSLLGIVKLPDNVNVSELSSNLRKYVIYAQEIPQNKKGWKSDAVGWWYSNGDGTYPVNEWKEIDGKRYFFGKDGYMLHDTTTPDGRKVGSDGVEIAEYPYNAEQFSAIERYKQSVVQNTRVKVETEFYLQKDLKKSSGWMQNSDGTWSFRKNDGSFATDAWVQSSTKETDHYYVDSTGKMLINGCTPYGFVTDSNGLWTGTVAKAEIDYTGDADKYYSDIAETVAHDPEYQRVLTENTAKWVNSDMGNWTSNAQ</sequence>
<gene>
    <name evidence="4" type="ORF">SAMN02745906_4268</name>
</gene>
<dbReference type="InterPro" id="IPR018337">
    <property type="entry name" value="Cell_wall/Cho-bd_repeat"/>
</dbReference>
<keyword evidence="1" id="KW-0677">Repeat</keyword>
<dbReference type="Pfam" id="PF19085">
    <property type="entry name" value="Choline_bind_2"/>
    <property type="match status" value="1"/>
</dbReference>
<keyword evidence="3" id="KW-0732">Signal</keyword>
<feature type="signal peptide" evidence="3">
    <location>
        <begin position="1"/>
        <end position="26"/>
    </location>
</feature>
<feature type="chain" id="PRO_5045542056" description="Cell wall binding repeat-containing protein" evidence="3">
    <location>
        <begin position="27"/>
        <end position="394"/>
    </location>
</feature>
<dbReference type="PROSITE" id="PS51170">
    <property type="entry name" value="CW"/>
    <property type="match status" value="1"/>
</dbReference>
<evidence type="ECO:0000256" key="1">
    <source>
        <dbReference type="ARBA" id="ARBA00022737"/>
    </source>
</evidence>
<reference evidence="4 5" key="1">
    <citation type="submission" date="2016-10" db="EMBL/GenBank/DDBJ databases">
        <authorList>
            <person name="Varghese N."/>
            <person name="Submissions S."/>
        </authorList>
    </citation>
    <scope>NUCLEOTIDE SEQUENCE [LARGE SCALE GENOMIC DNA]</scope>
    <source>
        <strain evidence="4 5">ATCC 19403</strain>
    </source>
</reference>
<evidence type="ECO:0008006" key="6">
    <source>
        <dbReference type="Google" id="ProtNLM"/>
    </source>
</evidence>
<proteinExistence type="predicted"/>
<dbReference type="Proteomes" id="UP000198970">
    <property type="component" value="Chromosome I"/>
</dbReference>
<organism evidence="4 5">
    <name type="scientific">Lacrimispora sphenoides JCM 1415</name>
    <dbReference type="NCBI Taxonomy" id="1297793"/>
    <lineage>
        <taxon>Bacteria</taxon>
        <taxon>Bacillati</taxon>
        <taxon>Bacillota</taxon>
        <taxon>Clostridia</taxon>
        <taxon>Lachnospirales</taxon>
        <taxon>Lachnospiraceae</taxon>
        <taxon>Lacrimispora</taxon>
    </lineage>
</organism>
<evidence type="ECO:0000313" key="4">
    <source>
        <dbReference type="EMBL" id="SEU04113.1"/>
    </source>
</evidence>
<keyword evidence="5" id="KW-1185">Reference proteome</keyword>
<dbReference type="Gene3D" id="2.10.270.10">
    <property type="entry name" value="Cholin Binding"/>
    <property type="match status" value="2"/>
</dbReference>
<protein>
    <recommendedName>
        <fullName evidence="6">Cell wall binding repeat-containing protein</fullName>
    </recommendedName>
</protein>
<evidence type="ECO:0000256" key="3">
    <source>
        <dbReference type="SAM" id="SignalP"/>
    </source>
</evidence>
<evidence type="ECO:0000256" key="2">
    <source>
        <dbReference type="PROSITE-ProRule" id="PRU00591"/>
    </source>
</evidence>
<name>A0ABY1CHT5_9FIRM</name>
<dbReference type="EMBL" id="LT630003">
    <property type="protein sequence ID" value="SEU04113.1"/>
    <property type="molecule type" value="Genomic_DNA"/>
</dbReference>
<feature type="repeat" description="Cell wall-binding" evidence="2">
    <location>
        <begin position="197"/>
        <end position="216"/>
    </location>
</feature>